<evidence type="ECO:0000313" key="1">
    <source>
        <dbReference type="EMBL" id="RCW39433.1"/>
    </source>
</evidence>
<dbReference type="EMBL" id="QPIZ01000001">
    <property type="protein sequence ID" value="RCW39433.1"/>
    <property type="molecule type" value="Genomic_DNA"/>
</dbReference>
<dbReference type="Proteomes" id="UP000252733">
    <property type="component" value="Unassembled WGS sequence"/>
</dbReference>
<dbReference type="STRING" id="1168289.GCA_000259075_00959"/>
<gene>
    <name evidence="1" type="ORF">DFO77_101203</name>
</gene>
<keyword evidence="2" id="KW-1185">Reference proteome</keyword>
<dbReference type="AlphaFoldDB" id="A0A2T0XSU9"/>
<evidence type="ECO:0000313" key="2">
    <source>
        <dbReference type="Proteomes" id="UP000252733"/>
    </source>
</evidence>
<reference evidence="1 2" key="1">
    <citation type="submission" date="2018-07" db="EMBL/GenBank/DDBJ databases">
        <title>Freshwater and sediment microbial communities from various areas in North America, analyzing microbe dynamics in response to fracking.</title>
        <authorList>
            <person name="Lamendella R."/>
        </authorList>
    </citation>
    <scope>NUCLEOTIDE SEQUENCE [LARGE SCALE GENOMIC DNA]</scope>
    <source>
        <strain evidence="1 2">160A</strain>
    </source>
</reference>
<protein>
    <recommendedName>
        <fullName evidence="3">Inclusion body protein</fullName>
    </recommendedName>
</protein>
<proteinExistence type="predicted"/>
<dbReference type="RefSeq" id="WP_106151310.1">
    <property type="nucleotide sequence ID" value="NZ_PVTS01000001.1"/>
</dbReference>
<dbReference type="OrthoDB" id="1121835at2"/>
<name>A0A2T0XSU9_9BACT</name>
<organism evidence="1 2">
    <name type="scientific">Marinilabilia salmonicolor</name>
    <dbReference type="NCBI Taxonomy" id="989"/>
    <lineage>
        <taxon>Bacteria</taxon>
        <taxon>Pseudomonadati</taxon>
        <taxon>Bacteroidota</taxon>
        <taxon>Bacteroidia</taxon>
        <taxon>Marinilabiliales</taxon>
        <taxon>Marinilabiliaceae</taxon>
        <taxon>Marinilabilia</taxon>
    </lineage>
</organism>
<sequence>MKKKTIKITVDTDSLIDFFGKDPTWGTASKPLVADDFCKIDAPDIKWEGNKILPLEADTEYLVTLVSNSKKHPVTLYDKSTGEINGEINMDLITPTITKKKEWAEIFDLDRTSCEATLDGHLIVKPTKDDNFSVFTPEKVKLKENIFYLIFFRIGGADKMAVIDPLIKNTSDPGD</sequence>
<evidence type="ECO:0008006" key="3">
    <source>
        <dbReference type="Google" id="ProtNLM"/>
    </source>
</evidence>
<accession>A0A2T0XSU9</accession>
<comment type="caution">
    <text evidence="1">The sequence shown here is derived from an EMBL/GenBank/DDBJ whole genome shotgun (WGS) entry which is preliminary data.</text>
</comment>